<proteinExistence type="predicted"/>
<accession>A0A5J6V3X2</accession>
<dbReference type="EMBL" id="CP044427">
    <property type="protein sequence ID" value="QFG67842.1"/>
    <property type="molecule type" value="Genomic_DNA"/>
</dbReference>
<feature type="compositionally biased region" description="Basic residues" evidence="1">
    <location>
        <begin position="1"/>
        <end position="15"/>
    </location>
</feature>
<evidence type="ECO:0000313" key="2">
    <source>
        <dbReference type="EMBL" id="QFG67842.1"/>
    </source>
</evidence>
<dbReference type="Proteomes" id="UP000326546">
    <property type="component" value="Chromosome"/>
</dbReference>
<keyword evidence="3" id="KW-1185">Reference proteome</keyword>
<dbReference type="AlphaFoldDB" id="A0A5J6V3X2"/>
<evidence type="ECO:0008006" key="4">
    <source>
        <dbReference type="Google" id="ProtNLM"/>
    </source>
</evidence>
<sequence length="106" mass="11856">MGRSNRPRRHGRPRKGVAGGGLPPSVQRGGVGEVRYAGQLWLVRQVRPNDSGRSYLCPGCQQEVSAGTAHTVVWPAESMRELENRRHWHTVCWSARERRRPGGSFA</sequence>
<reference evidence="2 3" key="1">
    <citation type="submission" date="2019-09" db="EMBL/GenBank/DDBJ databases">
        <title>Serinicoccus pratensis sp. nov., isolated from meadow soil.</title>
        <authorList>
            <person name="Zhang W."/>
        </authorList>
    </citation>
    <scope>NUCLEOTIDE SEQUENCE [LARGE SCALE GENOMIC DNA]</scope>
    <source>
        <strain evidence="2 3">W204</strain>
    </source>
</reference>
<organism evidence="2 3">
    <name type="scientific">Ornithinimicrobium pratense</name>
    <dbReference type="NCBI Taxonomy" id="2593973"/>
    <lineage>
        <taxon>Bacteria</taxon>
        <taxon>Bacillati</taxon>
        <taxon>Actinomycetota</taxon>
        <taxon>Actinomycetes</taxon>
        <taxon>Micrococcales</taxon>
        <taxon>Ornithinimicrobiaceae</taxon>
        <taxon>Ornithinimicrobium</taxon>
    </lineage>
</organism>
<evidence type="ECO:0000256" key="1">
    <source>
        <dbReference type="SAM" id="MobiDB-lite"/>
    </source>
</evidence>
<gene>
    <name evidence="2" type="ORF">FY030_03085</name>
</gene>
<dbReference type="KEGG" id="serw:FY030_03085"/>
<protein>
    <recommendedName>
        <fullName evidence="4">ATP/GTP-binding protein</fullName>
    </recommendedName>
</protein>
<dbReference type="RefSeq" id="WP_158060234.1">
    <property type="nucleotide sequence ID" value="NZ_CP044427.1"/>
</dbReference>
<name>A0A5J6V3X2_9MICO</name>
<dbReference type="OrthoDB" id="3381577at2"/>
<evidence type="ECO:0000313" key="3">
    <source>
        <dbReference type="Proteomes" id="UP000326546"/>
    </source>
</evidence>
<feature type="region of interest" description="Disordered" evidence="1">
    <location>
        <begin position="1"/>
        <end position="30"/>
    </location>
</feature>